<proteinExistence type="predicted"/>
<sequence length="164" mass="18144">MEPHAYAEEEVEAAEDSFAMLEAAVARMQGDPDWEDKIPPDVRQRRWARTEAAQQETELEEMEEMLVEAAKQFSTGAGVQGLLGGRGDEGEASHGGDLARREDQQLATALRASLAESEEEAIARAVRDSLMDGAAGARPVGERKRPLATEETRERRLRHFQSLL</sequence>
<accession>A0A0D3KQV7</accession>
<dbReference type="KEGG" id="ehx:EMIHUDRAFT_433605"/>
<dbReference type="EnsemblProtists" id="EOD38142">
    <property type="protein sequence ID" value="EOD38142"/>
    <property type="gene ID" value="EMIHUDRAFT_433605"/>
</dbReference>
<protein>
    <recommendedName>
        <fullName evidence="5">Fibrous sheath-interacting protein 1</fullName>
    </recommendedName>
</protein>
<keyword evidence="1" id="KW-0175">Coiled coil</keyword>
<dbReference type="PaxDb" id="2903-EOD38142"/>
<dbReference type="PROSITE" id="PS50330">
    <property type="entry name" value="UIM"/>
    <property type="match status" value="1"/>
</dbReference>
<organism evidence="3 4">
    <name type="scientific">Emiliania huxleyi (strain CCMP1516)</name>
    <dbReference type="NCBI Taxonomy" id="280463"/>
    <lineage>
        <taxon>Eukaryota</taxon>
        <taxon>Haptista</taxon>
        <taxon>Haptophyta</taxon>
        <taxon>Prymnesiophyceae</taxon>
        <taxon>Isochrysidales</taxon>
        <taxon>Noelaerhabdaceae</taxon>
        <taxon>Emiliania</taxon>
    </lineage>
</organism>
<reference evidence="4" key="1">
    <citation type="journal article" date="2013" name="Nature">
        <title>Pan genome of the phytoplankton Emiliania underpins its global distribution.</title>
        <authorList>
            <person name="Read B.A."/>
            <person name="Kegel J."/>
            <person name="Klute M.J."/>
            <person name="Kuo A."/>
            <person name="Lefebvre S.C."/>
            <person name="Maumus F."/>
            <person name="Mayer C."/>
            <person name="Miller J."/>
            <person name="Monier A."/>
            <person name="Salamov A."/>
            <person name="Young J."/>
            <person name="Aguilar M."/>
            <person name="Claverie J.M."/>
            <person name="Frickenhaus S."/>
            <person name="Gonzalez K."/>
            <person name="Herman E.K."/>
            <person name="Lin Y.C."/>
            <person name="Napier J."/>
            <person name="Ogata H."/>
            <person name="Sarno A.F."/>
            <person name="Shmutz J."/>
            <person name="Schroeder D."/>
            <person name="de Vargas C."/>
            <person name="Verret F."/>
            <person name="von Dassow P."/>
            <person name="Valentin K."/>
            <person name="Van de Peer Y."/>
            <person name="Wheeler G."/>
            <person name="Dacks J.B."/>
            <person name="Delwiche C.F."/>
            <person name="Dyhrman S.T."/>
            <person name="Glockner G."/>
            <person name="John U."/>
            <person name="Richards T."/>
            <person name="Worden A.Z."/>
            <person name="Zhang X."/>
            <person name="Grigoriev I.V."/>
            <person name="Allen A.E."/>
            <person name="Bidle K."/>
            <person name="Borodovsky M."/>
            <person name="Bowler C."/>
            <person name="Brownlee C."/>
            <person name="Cock J.M."/>
            <person name="Elias M."/>
            <person name="Gladyshev V.N."/>
            <person name="Groth M."/>
            <person name="Guda C."/>
            <person name="Hadaegh A."/>
            <person name="Iglesias-Rodriguez M.D."/>
            <person name="Jenkins J."/>
            <person name="Jones B.M."/>
            <person name="Lawson T."/>
            <person name="Leese F."/>
            <person name="Lindquist E."/>
            <person name="Lobanov A."/>
            <person name="Lomsadze A."/>
            <person name="Malik S.B."/>
            <person name="Marsh M.E."/>
            <person name="Mackinder L."/>
            <person name="Mock T."/>
            <person name="Mueller-Roeber B."/>
            <person name="Pagarete A."/>
            <person name="Parker M."/>
            <person name="Probert I."/>
            <person name="Quesneville H."/>
            <person name="Raines C."/>
            <person name="Rensing S.A."/>
            <person name="Riano-Pachon D.M."/>
            <person name="Richier S."/>
            <person name="Rokitta S."/>
            <person name="Shiraiwa Y."/>
            <person name="Soanes D.M."/>
            <person name="van der Giezen M."/>
            <person name="Wahlund T.M."/>
            <person name="Williams B."/>
            <person name="Wilson W."/>
            <person name="Wolfe G."/>
            <person name="Wurch L.L."/>
        </authorList>
    </citation>
    <scope>NUCLEOTIDE SEQUENCE</scope>
</reference>
<evidence type="ECO:0000256" key="2">
    <source>
        <dbReference type="SAM" id="MobiDB-lite"/>
    </source>
</evidence>
<feature type="coiled-coil region" evidence="1">
    <location>
        <begin position="45"/>
        <end position="72"/>
    </location>
</feature>
<dbReference type="AlphaFoldDB" id="A0A0D3KQV7"/>
<feature type="compositionally biased region" description="Basic and acidic residues" evidence="2">
    <location>
        <begin position="140"/>
        <end position="154"/>
    </location>
</feature>
<feature type="compositionally biased region" description="Basic residues" evidence="2">
    <location>
        <begin position="155"/>
        <end position="164"/>
    </location>
</feature>
<evidence type="ECO:0000313" key="4">
    <source>
        <dbReference type="Proteomes" id="UP000013827"/>
    </source>
</evidence>
<dbReference type="RefSeq" id="XP_005790571.1">
    <property type="nucleotide sequence ID" value="XM_005790514.1"/>
</dbReference>
<keyword evidence="4" id="KW-1185">Reference proteome</keyword>
<dbReference type="HOGENOM" id="CLU_1622088_0_0_1"/>
<dbReference type="Proteomes" id="UP000013827">
    <property type="component" value="Unassembled WGS sequence"/>
</dbReference>
<feature type="region of interest" description="Disordered" evidence="2">
    <location>
        <begin position="78"/>
        <end position="103"/>
    </location>
</feature>
<dbReference type="GeneID" id="17283412"/>
<feature type="region of interest" description="Disordered" evidence="2">
    <location>
        <begin position="129"/>
        <end position="164"/>
    </location>
</feature>
<feature type="compositionally biased region" description="Basic and acidic residues" evidence="2">
    <location>
        <begin position="86"/>
        <end position="103"/>
    </location>
</feature>
<evidence type="ECO:0008006" key="5">
    <source>
        <dbReference type="Google" id="ProtNLM"/>
    </source>
</evidence>
<evidence type="ECO:0000313" key="3">
    <source>
        <dbReference type="EnsemblProtists" id="EOD38142"/>
    </source>
</evidence>
<name>A0A0D3KQV7_EMIH1</name>
<evidence type="ECO:0000256" key="1">
    <source>
        <dbReference type="SAM" id="Coils"/>
    </source>
</evidence>
<dbReference type="InterPro" id="IPR003903">
    <property type="entry name" value="UIM_dom"/>
</dbReference>
<reference evidence="3" key="2">
    <citation type="submission" date="2024-10" db="UniProtKB">
        <authorList>
            <consortium name="EnsemblProtists"/>
        </authorList>
    </citation>
    <scope>IDENTIFICATION</scope>
</reference>